<organism evidence="6 7">
    <name type="scientific">Rohdeia mirabilis</name>
    <dbReference type="NCBI Taxonomy" id="2528008"/>
    <lineage>
        <taxon>Bacteria</taxon>
        <taxon>Pseudomonadati</taxon>
        <taxon>Planctomycetota</taxon>
        <taxon>Planctomycetia</taxon>
        <taxon>Planctomycetia incertae sedis</taxon>
        <taxon>Rohdeia</taxon>
    </lineage>
</organism>
<name>A0A518CY68_9BACT</name>
<dbReference type="AlphaFoldDB" id="A0A518CY68"/>
<comment type="similarity">
    <text evidence="1">Belongs to the ABC transporter superfamily.</text>
</comment>
<evidence type="ECO:0000256" key="2">
    <source>
        <dbReference type="ARBA" id="ARBA00022448"/>
    </source>
</evidence>
<dbReference type="GO" id="GO:0005524">
    <property type="term" value="F:ATP binding"/>
    <property type="evidence" value="ECO:0007669"/>
    <property type="project" value="UniProtKB-KW"/>
</dbReference>
<dbReference type="CDD" id="cd03257">
    <property type="entry name" value="ABC_NikE_OppD_transporters"/>
    <property type="match status" value="1"/>
</dbReference>
<feature type="domain" description="ABC transporter" evidence="5">
    <location>
        <begin position="17"/>
        <end position="276"/>
    </location>
</feature>
<dbReference type="Pfam" id="PF08352">
    <property type="entry name" value="oligo_HPY"/>
    <property type="match status" value="1"/>
</dbReference>
<dbReference type="NCBIfam" id="TIGR01727">
    <property type="entry name" value="oligo_HPY"/>
    <property type="match status" value="1"/>
</dbReference>
<proteinExistence type="inferred from homology"/>
<gene>
    <name evidence="6" type="primary">oppF_1</name>
    <name evidence="6" type="ORF">Pla163_12510</name>
</gene>
<dbReference type="InterPro" id="IPR013563">
    <property type="entry name" value="Oligopep_ABC_C"/>
</dbReference>
<evidence type="ECO:0000256" key="1">
    <source>
        <dbReference type="ARBA" id="ARBA00005417"/>
    </source>
</evidence>
<dbReference type="SUPFAM" id="SSF52540">
    <property type="entry name" value="P-loop containing nucleoside triphosphate hydrolases"/>
    <property type="match status" value="1"/>
</dbReference>
<dbReference type="InterPro" id="IPR027417">
    <property type="entry name" value="P-loop_NTPase"/>
</dbReference>
<accession>A0A518CY68</accession>
<dbReference type="FunFam" id="3.40.50.300:FF:000016">
    <property type="entry name" value="Oligopeptide ABC transporter ATP-binding component"/>
    <property type="match status" value="1"/>
</dbReference>
<dbReference type="OrthoDB" id="9806285at2"/>
<evidence type="ECO:0000313" key="6">
    <source>
        <dbReference type="EMBL" id="QDU84146.1"/>
    </source>
</evidence>
<evidence type="ECO:0000313" key="7">
    <source>
        <dbReference type="Proteomes" id="UP000319342"/>
    </source>
</evidence>
<dbReference type="GO" id="GO:0015833">
    <property type="term" value="P:peptide transport"/>
    <property type="evidence" value="ECO:0007669"/>
    <property type="project" value="InterPro"/>
</dbReference>
<dbReference type="PROSITE" id="PS50893">
    <property type="entry name" value="ABC_TRANSPORTER_2"/>
    <property type="match status" value="1"/>
</dbReference>
<dbReference type="InterPro" id="IPR017871">
    <property type="entry name" value="ABC_transporter-like_CS"/>
</dbReference>
<dbReference type="InterPro" id="IPR003593">
    <property type="entry name" value="AAA+_ATPase"/>
</dbReference>
<evidence type="ECO:0000256" key="4">
    <source>
        <dbReference type="ARBA" id="ARBA00022840"/>
    </source>
</evidence>
<protein>
    <submittedName>
        <fullName evidence="6">Oligopeptide transport ATP-binding protein OppF</fullName>
    </submittedName>
</protein>
<keyword evidence="3" id="KW-0547">Nucleotide-binding</keyword>
<dbReference type="RefSeq" id="WP_145185155.1">
    <property type="nucleotide sequence ID" value="NZ_CP036290.1"/>
</dbReference>
<dbReference type="SMART" id="SM00382">
    <property type="entry name" value="AAA"/>
    <property type="match status" value="1"/>
</dbReference>
<keyword evidence="4 6" id="KW-0067">ATP-binding</keyword>
<dbReference type="PROSITE" id="PS00211">
    <property type="entry name" value="ABC_TRANSPORTER_1"/>
    <property type="match status" value="1"/>
</dbReference>
<sequence>MSLTSPTPTRTETLLSIRGLKVHFPVYGGVLRRKVGAVKAVDGIDLEVRRGETIGLVGESGSGKTTVGRAIINVLKPMYPDVELDGSIEVHSRDGLVQDVNGLGRARMNAFRPKIQMVFQDPFSSLNPRMTVAQLIGRPLELHTKLTRDERRERVESLLERVGLQRSYAERFPHEFSGGQRQRIGIARALSTRPEIIVADEPVSALDVSVQAQVVNLMQELARDFDLSYVFIAHDLSIVYHISDRIAVMYLGNVVEIGSAEQVYMRPRHPYTRALVSAVPHPDPKQRGRQRIRLEGDIPTPMNKPSGCGFRTRCPIAKASCADLPPEVQTVEVGHTVACPHWREMQ</sequence>
<dbReference type="PANTHER" id="PTHR43776">
    <property type="entry name" value="TRANSPORT ATP-BINDING PROTEIN"/>
    <property type="match status" value="1"/>
</dbReference>
<dbReference type="Proteomes" id="UP000319342">
    <property type="component" value="Chromosome"/>
</dbReference>
<dbReference type="InterPro" id="IPR003439">
    <property type="entry name" value="ABC_transporter-like_ATP-bd"/>
</dbReference>
<evidence type="ECO:0000256" key="3">
    <source>
        <dbReference type="ARBA" id="ARBA00022741"/>
    </source>
</evidence>
<dbReference type="Gene3D" id="3.40.50.300">
    <property type="entry name" value="P-loop containing nucleotide triphosphate hydrolases"/>
    <property type="match status" value="1"/>
</dbReference>
<evidence type="ECO:0000259" key="5">
    <source>
        <dbReference type="PROSITE" id="PS50893"/>
    </source>
</evidence>
<dbReference type="GO" id="GO:0055085">
    <property type="term" value="P:transmembrane transport"/>
    <property type="evidence" value="ECO:0007669"/>
    <property type="project" value="UniProtKB-ARBA"/>
</dbReference>
<dbReference type="InterPro" id="IPR050319">
    <property type="entry name" value="ABC_transp_ATP-bind"/>
</dbReference>
<keyword evidence="2" id="KW-0813">Transport</keyword>
<dbReference type="EMBL" id="CP036290">
    <property type="protein sequence ID" value="QDU84146.1"/>
    <property type="molecule type" value="Genomic_DNA"/>
</dbReference>
<keyword evidence="7" id="KW-1185">Reference proteome</keyword>
<dbReference type="PANTHER" id="PTHR43776:SF7">
    <property type="entry name" value="D,D-DIPEPTIDE TRANSPORT ATP-BINDING PROTEIN DDPF-RELATED"/>
    <property type="match status" value="1"/>
</dbReference>
<dbReference type="Pfam" id="PF00005">
    <property type="entry name" value="ABC_tran"/>
    <property type="match status" value="1"/>
</dbReference>
<dbReference type="GO" id="GO:0016887">
    <property type="term" value="F:ATP hydrolysis activity"/>
    <property type="evidence" value="ECO:0007669"/>
    <property type="project" value="InterPro"/>
</dbReference>
<reference evidence="6 7" key="1">
    <citation type="submission" date="2019-02" db="EMBL/GenBank/DDBJ databases">
        <title>Deep-cultivation of Planctomycetes and their phenomic and genomic characterization uncovers novel biology.</title>
        <authorList>
            <person name="Wiegand S."/>
            <person name="Jogler M."/>
            <person name="Boedeker C."/>
            <person name="Pinto D."/>
            <person name="Vollmers J."/>
            <person name="Rivas-Marin E."/>
            <person name="Kohn T."/>
            <person name="Peeters S.H."/>
            <person name="Heuer A."/>
            <person name="Rast P."/>
            <person name="Oberbeckmann S."/>
            <person name="Bunk B."/>
            <person name="Jeske O."/>
            <person name="Meyerdierks A."/>
            <person name="Storesund J.E."/>
            <person name="Kallscheuer N."/>
            <person name="Luecker S."/>
            <person name="Lage O.M."/>
            <person name="Pohl T."/>
            <person name="Merkel B.J."/>
            <person name="Hornburger P."/>
            <person name="Mueller R.-W."/>
            <person name="Bruemmer F."/>
            <person name="Labrenz M."/>
            <person name="Spormann A.M."/>
            <person name="Op den Camp H."/>
            <person name="Overmann J."/>
            <person name="Amann R."/>
            <person name="Jetten M.S.M."/>
            <person name="Mascher T."/>
            <person name="Medema M.H."/>
            <person name="Devos D.P."/>
            <person name="Kaster A.-K."/>
            <person name="Ovreas L."/>
            <person name="Rohde M."/>
            <person name="Galperin M.Y."/>
            <person name="Jogler C."/>
        </authorList>
    </citation>
    <scope>NUCLEOTIDE SEQUENCE [LARGE SCALE GENOMIC DNA]</scope>
    <source>
        <strain evidence="6 7">Pla163</strain>
    </source>
</reference>